<sequence length="301" mass="32980">MKKQAITITLHVLLSAIALVSAGCNKKAESSAETKPSPSRIIKLDGQSNFRDLGGYQTSDGKTVKWRQVFRSGELPKLSDGDVAKLEELEIRTVINFLTKAEITQRGEDRLPDGTNTVALTMEAGDLGELAAVVLEARTTGDFSAVPPELNPDLHRRLMEEAKQQYAALLREAIAPTNRPLVFHCSHGIHRTGTGAAILLSALGVPWETVRKDYLISNQARAEENTKRLGQLKALHAKNLSIPIEDVDSTNMEAFYLLEGAYIDAALEAAVEKYGSMEAYIRDGLGITDAELNELRQQLLE</sequence>
<dbReference type="InterPro" id="IPR026893">
    <property type="entry name" value="Tyr/Ser_Pase_IphP-type"/>
</dbReference>
<dbReference type="GO" id="GO:0004721">
    <property type="term" value="F:phosphoprotein phosphatase activity"/>
    <property type="evidence" value="ECO:0007669"/>
    <property type="project" value="InterPro"/>
</dbReference>
<dbReference type="Pfam" id="PF13350">
    <property type="entry name" value="Y_phosphatase3"/>
    <property type="match status" value="1"/>
</dbReference>
<dbReference type="InterPro" id="IPR000387">
    <property type="entry name" value="Tyr_Pase_dom"/>
</dbReference>
<dbReference type="Proteomes" id="UP000624703">
    <property type="component" value="Unassembled WGS sequence"/>
</dbReference>
<comment type="similarity">
    <text evidence="1">Belongs to the protein-tyrosine phosphatase family.</text>
</comment>
<feature type="domain" description="Tyrosine specific protein phosphatases" evidence="3">
    <location>
        <begin position="164"/>
        <end position="200"/>
    </location>
</feature>
<dbReference type="PANTHER" id="PTHR31126:SF1">
    <property type="entry name" value="TYROSINE SPECIFIC PROTEIN PHOSPHATASES DOMAIN-CONTAINING PROTEIN"/>
    <property type="match status" value="1"/>
</dbReference>
<evidence type="ECO:0000313" key="4">
    <source>
        <dbReference type="EMBL" id="MBK1790657.1"/>
    </source>
</evidence>
<dbReference type="EMBL" id="JAENIM010000031">
    <property type="protein sequence ID" value="MBK1790657.1"/>
    <property type="molecule type" value="Genomic_DNA"/>
</dbReference>
<dbReference type="SUPFAM" id="SSF52799">
    <property type="entry name" value="(Phosphotyrosine protein) phosphatases II"/>
    <property type="match status" value="1"/>
</dbReference>
<reference evidence="4" key="1">
    <citation type="submission" date="2021-01" db="EMBL/GenBank/DDBJ databases">
        <title>Modified the classification status of verrucomicrobia.</title>
        <authorList>
            <person name="Feng X."/>
        </authorList>
    </citation>
    <scope>NUCLEOTIDE SEQUENCE</scope>
    <source>
        <strain evidence="4">_KCTC 22039</strain>
    </source>
</reference>
<name>A0A8J7MDJ6_9BACT</name>
<evidence type="ECO:0000259" key="3">
    <source>
        <dbReference type="PROSITE" id="PS50056"/>
    </source>
</evidence>
<dbReference type="InterPro" id="IPR029021">
    <property type="entry name" value="Prot-tyrosine_phosphatase-like"/>
</dbReference>
<evidence type="ECO:0000256" key="1">
    <source>
        <dbReference type="ARBA" id="ARBA00009580"/>
    </source>
</evidence>
<dbReference type="PANTHER" id="PTHR31126">
    <property type="entry name" value="TYROSINE-PROTEIN PHOSPHATASE"/>
    <property type="match status" value="1"/>
</dbReference>
<dbReference type="RefSeq" id="WP_200310684.1">
    <property type="nucleotide sequence ID" value="NZ_JAENIM010000031.1"/>
</dbReference>
<feature type="signal peptide" evidence="2">
    <location>
        <begin position="1"/>
        <end position="22"/>
    </location>
</feature>
<dbReference type="Gene3D" id="3.90.190.10">
    <property type="entry name" value="Protein tyrosine phosphatase superfamily"/>
    <property type="match status" value="1"/>
</dbReference>
<protein>
    <submittedName>
        <fullName evidence="4">Tyrosine-protein phosphatase</fullName>
    </submittedName>
</protein>
<feature type="chain" id="PRO_5035201047" evidence="2">
    <location>
        <begin position="23"/>
        <end position="301"/>
    </location>
</feature>
<keyword evidence="5" id="KW-1185">Reference proteome</keyword>
<gene>
    <name evidence="4" type="ORF">JIN82_05750</name>
</gene>
<comment type="caution">
    <text evidence="4">The sequence shown here is derived from an EMBL/GenBank/DDBJ whole genome shotgun (WGS) entry which is preliminary data.</text>
</comment>
<proteinExistence type="inferred from homology"/>
<accession>A0A8J7MDJ6</accession>
<dbReference type="AlphaFoldDB" id="A0A8J7MDJ6"/>
<evidence type="ECO:0000256" key="2">
    <source>
        <dbReference type="SAM" id="SignalP"/>
    </source>
</evidence>
<dbReference type="PROSITE" id="PS00383">
    <property type="entry name" value="TYR_PHOSPHATASE_1"/>
    <property type="match status" value="1"/>
</dbReference>
<dbReference type="PROSITE" id="PS51257">
    <property type="entry name" value="PROKAR_LIPOPROTEIN"/>
    <property type="match status" value="1"/>
</dbReference>
<organism evidence="4 5">
    <name type="scientific">Persicirhabdus sediminis</name>
    <dbReference type="NCBI Taxonomy" id="454144"/>
    <lineage>
        <taxon>Bacteria</taxon>
        <taxon>Pseudomonadati</taxon>
        <taxon>Verrucomicrobiota</taxon>
        <taxon>Verrucomicrobiia</taxon>
        <taxon>Verrucomicrobiales</taxon>
        <taxon>Verrucomicrobiaceae</taxon>
        <taxon>Persicirhabdus</taxon>
    </lineage>
</organism>
<evidence type="ECO:0000313" key="5">
    <source>
        <dbReference type="Proteomes" id="UP000624703"/>
    </source>
</evidence>
<keyword evidence="2" id="KW-0732">Signal</keyword>
<dbReference type="InterPro" id="IPR016130">
    <property type="entry name" value="Tyr_Pase_AS"/>
</dbReference>
<dbReference type="PROSITE" id="PS50056">
    <property type="entry name" value="TYR_PHOSPHATASE_2"/>
    <property type="match status" value="1"/>
</dbReference>